<keyword evidence="1" id="KW-0547">Nucleotide-binding</keyword>
<keyword evidence="3" id="KW-0347">Helicase</keyword>
<sequence>MHAAAAVGARVLTALAAGLSRGPLARMAEEALGAPPPVFGDLPLGDATSAALRGVGITRPTPIQQAAMMRLFRGEHAVIHSATGSGKTLAYLLPLLQRLHTSRP</sequence>
<reference evidence="9" key="1">
    <citation type="journal article" date="2013" name="Nature">
        <title>Pan genome of the phytoplankton Emiliania underpins its global distribution.</title>
        <authorList>
            <person name="Read B.A."/>
            <person name="Kegel J."/>
            <person name="Klute M.J."/>
            <person name="Kuo A."/>
            <person name="Lefebvre S.C."/>
            <person name="Maumus F."/>
            <person name="Mayer C."/>
            <person name="Miller J."/>
            <person name="Monier A."/>
            <person name="Salamov A."/>
            <person name="Young J."/>
            <person name="Aguilar M."/>
            <person name="Claverie J.M."/>
            <person name="Frickenhaus S."/>
            <person name="Gonzalez K."/>
            <person name="Herman E.K."/>
            <person name="Lin Y.C."/>
            <person name="Napier J."/>
            <person name="Ogata H."/>
            <person name="Sarno A.F."/>
            <person name="Shmutz J."/>
            <person name="Schroeder D."/>
            <person name="de Vargas C."/>
            <person name="Verret F."/>
            <person name="von Dassow P."/>
            <person name="Valentin K."/>
            <person name="Van de Peer Y."/>
            <person name="Wheeler G."/>
            <person name="Dacks J.B."/>
            <person name="Delwiche C.F."/>
            <person name="Dyhrman S.T."/>
            <person name="Glockner G."/>
            <person name="John U."/>
            <person name="Richards T."/>
            <person name="Worden A.Z."/>
            <person name="Zhang X."/>
            <person name="Grigoriev I.V."/>
            <person name="Allen A.E."/>
            <person name="Bidle K."/>
            <person name="Borodovsky M."/>
            <person name="Bowler C."/>
            <person name="Brownlee C."/>
            <person name="Cock J.M."/>
            <person name="Elias M."/>
            <person name="Gladyshev V.N."/>
            <person name="Groth M."/>
            <person name="Guda C."/>
            <person name="Hadaegh A."/>
            <person name="Iglesias-Rodriguez M.D."/>
            <person name="Jenkins J."/>
            <person name="Jones B.M."/>
            <person name="Lawson T."/>
            <person name="Leese F."/>
            <person name="Lindquist E."/>
            <person name="Lobanov A."/>
            <person name="Lomsadze A."/>
            <person name="Malik S.B."/>
            <person name="Marsh M.E."/>
            <person name="Mackinder L."/>
            <person name="Mock T."/>
            <person name="Mueller-Roeber B."/>
            <person name="Pagarete A."/>
            <person name="Parker M."/>
            <person name="Probert I."/>
            <person name="Quesneville H."/>
            <person name="Raines C."/>
            <person name="Rensing S.A."/>
            <person name="Riano-Pachon D.M."/>
            <person name="Richier S."/>
            <person name="Rokitta S."/>
            <person name="Shiraiwa Y."/>
            <person name="Soanes D.M."/>
            <person name="van der Giezen M."/>
            <person name="Wahlund T.M."/>
            <person name="Williams B."/>
            <person name="Wilson W."/>
            <person name="Wolfe G."/>
            <person name="Wurch L.L."/>
        </authorList>
    </citation>
    <scope>NUCLEOTIDE SEQUENCE</scope>
</reference>
<dbReference type="InterPro" id="IPR027417">
    <property type="entry name" value="P-loop_NTPase"/>
</dbReference>
<dbReference type="PaxDb" id="2903-EOD06489"/>
<evidence type="ECO:0000256" key="6">
    <source>
        <dbReference type="SAM" id="SignalP"/>
    </source>
</evidence>
<evidence type="ECO:0000256" key="1">
    <source>
        <dbReference type="ARBA" id="ARBA00022741"/>
    </source>
</evidence>
<dbReference type="InterPro" id="IPR014014">
    <property type="entry name" value="RNA_helicase_DEAD_Q_motif"/>
</dbReference>
<feature type="short sequence motif" description="Q motif" evidence="5">
    <location>
        <begin position="37"/>
        <end position="65"/>
    </location>
</feature>
<evidence type="ECO:0000259" key="7">
    <source>
        <dbReference type="PROSITE" id="PS51195"/>
    </source>
</evidence>
<dbReference type="GO" id="GO:0016787">
    <property type="term" value="F:hydrolase activity"/>
    <property type="evidence" value="ECO:0007669"/>
    <property type="project" value="UniProtKB-KW"/>
</dbReference>
<name>A0A0D3I5F4_EMIH1</name>
<evidence type="ECO:0000256" key="4">
    <source>
        <dbReference type="ARBA" id="ARBA00022840"/>
    </source>
</evidence>
<dbReference type="Gene3D" id="3.40.50.300">
    <property type="entry name" value="P-loop containing nucleotide triphosphate hydrolases"/>
    <property type="match status" value="1"/>
</dbReference>
<evidence type="ECO:0000313" key="9">
    <source>
        <dbReference type="Proteomes" id="UP000013827"/>
    </source>
</evidence>
<dbReference type="GO" id="GO:0005524">
    <property type="term" value="F:ATP binding"/>
    <property type="evidence" value="ECO:0007669"/>
    <property type="project" value="UniProtKB-KW"/>
</dbReference>
<proteinExistence type="predicted"/>
<reference evidence="8" key="2">
    <citation type="submission" date="2024-10" db="UniProtKB">
        <authorList>
            <consortium name="EnsemblProtists"/>
        </authorList>
    </citation>
    <scope>IDENTIFICATION</scope>
</reference>
<dbReference type="PANTHER" id="PTHR47959:SF1">
    <property type="entry name" value="ATP-DEPENDENT RNA HELICASE DBPA"/>
    <property type="match status" value="1"/>
</dbReference>
<dbReference type="GO" id="GO:0003724">
    <property type="term" value="F:RNA helicase activity"/>
    <property type="evidence" value="ECO:0007669"/>
    <property type="project" value="InterPro"/>
</dbReference>
<dbReference type="InterPro" id="IPR050079">
    <property type="entry name" value="DEAD_box_RNA_helicase"/>
</dbReference>
<keyword evidence="2" id="KW-0378">Hydrolase</keyword>
<dbReference type="HOGENOM" id="CLU_2257138_0_0_1"/>
<dbReference type="AlphaFoldDB" id="A0A0D3I5F4"/>
<feature type="domain" description="DEAD-box RNA helicase Q" evidence="7">
    <location>
        <begin position="37"/>
        <end position="65"/>
    </location>
</feature>
<feature type="chain" id="PRO_5044187880" description="DEAD-box RNA helicase Q domain-containing protein" evidence="6">
    <location>
        <begin position="17"/>
        <end position="104"/>
    </location>
</feature>
<dbReference type="RefSeq" id="XP_005758918.1">
    <property type="nucleotide sequence ID" value="XM_005758861.1"/>
</dbReference>
<dbReference type="PROSITE" id="PS51195">
    <property type="entry name" value="Q_MOTIF"/>
    <property type="match status" value="1"/>
</dbReference>
<evidence type="ECO:0000256" key="3">
    <source>
        <dbReference type="ARBA" id="ARBA00022806"/>
    </source>
</evidence>
<dbReference type="STRING" id="2903.R1DCI5"/>
<keyword evidence="6" id="KW-0732">Signal</keyword>
<protein>
    <recommendedName>
        <fullName evidence="7">DEAD-box RNA helicase Q domain-containing protein</fullName>
    </recommendedName>
</protein>
<dbReference type="PANTHER" id="PTHR47959">
    <property type="entry name" value="ATP-DEPENDENT RNA HELICASE RHLE-RELATED"/>
    <property type="match status" value="1"/>
</dbReference>
<dbReference type="Pfam" id="PF00270">
    <property type="entry name" value="DEAD"/>
    <property type="match status" value="1"/>
</dbReference>
<dbReference type="Proteomes" id="UP000013827">
    <property type="component" value="Unassembled WGS sequence"/>
</dbReference>
<accession>A0A0D3I5F4</accession>
<organism evidence="8 9">
    <name type="scientific">Emiliania huxleyi (strain CCMP1516)</name>
    <dbReference type="NCBI Taxonomy" id="280463"/>
    <lineage>
        <taxon>Eukaryota</taxon>
        <taxon>Haptista</taxon>
        <taxon>Haptophyta</taxon>
        <taxon>Prymnesiophyceae</taxon>
        <taxon>Isochrysidales</taxon>
        <taxon>Noelaerhabdaceae</taxon>
        <taxon>Emiliania</taxon>
    </lineage>
</organism>
<evidence type="ECO:0000256" key="2">
    <source>
        <dbReference type="ARBA" id="ARBA00022801"/>
    </source>
</evidence>
<dbReference type="SUPFAM" id="SSF52540">
    <property type="entry name" value="P-loop containing nucleoside triphosphate hydrolases"/>
    <property type="match status" value="1"/>
</dbReference>
<dbReference type="GO" id="GO:0005829">
    <property type="term" value="C:cytosol"/>
    <property type="evidence" value="ECO:0007669"/>
    <property type="project" value="TreeGrafter"/>
</dbReference>
<keyword evidence="9" id="KW-1185">Reference proteome</keyword>
<dbReference type="EnsemblProtists" id="EOD06489">
    <property type="protein sequence ID" value="EOD06489"/>
    <property type="gene ID" value="EMIHUDRAFT_249854"/>
</dbReference>
<evidence type="ECO:0000256" key="5">
    <source>
        <dbReference type="PROSITE-ProRule" id="PRU00552"/>
    </source>
</evidence>
<dbReference type="GO" id="GO:0003676">
    <property type="term" value="F:nucleic acid binding"/>
    <property type="evidence" value="ECO:0007669"/>
    <property type="project" value="InterPro"/>
</dbReference>
<dbReference type="GeneID" id="17252638"/>
<dbReference type="InterPro" id="IPR011545">
    <property type="entry name" value="DEAD/DEAH_box_helicase_dom"/>
</dbReference>
<evidence type="ECO:0000313" key="8">
    <source>
        <dbReference type="EnsemblProtists" id="EOD06489"/>
    </source>
</evidence>
<keyword evidence="4" id="KW-0067">ATP-binding</keyword>
<dbReference type="KEGG" id="ehx:EMIHUDRAFT_249854"/>
<feature type="signal peptide" evidence="6">
    <location>
        <begin position="1"/>
        <end position="16"/>
    </location>
</feature>